<comment type="similarity">
    <text evidence="1 5">Belongs to the class-II fumarase/aspartase family. Fumarase subfamily.</text>
</comment>
<gene>
    <name evidence="5" type="primary">fumC</name>
    <name evidence="8" type="ORF">Nkreftii_002527</name>
</gene>
<dbReference type="InterPro" id="IPR000362">
    <property type="entry name" value="Fumarate_lyase_fam"/>
</dbReference>
<evidence type="ECO:0000313" key="8">
    <source>
        <dbReference type="EMBL" id="QPD04753.1"/>
    </source>
</evidence>
<dbReference type="KEGG" id="nkf:Nkreftii_002527"/>
<evidence type="ECO:0000259" key="6">
    <source>
        <dbReference type="Pfam" id="PF00206"/>
    </source>
</evidence>
<comment type="subcellular location">
    <subcellularLocation>
        <location evidence="5">Cytoplasm</location>
    </subcellularLocation>
</comment>
<comment type="catalytic activity">
    <reaction evidence="5">
        <text>(S)-malate = fumarate + H2O</text>
        <dbReference type="Rhea" id="RHEA:12460"/>
        <dbReference type="ChEBI" id="CHEBI:15377"/>
        <dbReference type="ChEBI" id="CHEBI:15589"/>
        <dbReference type="ChEBI" id="CHEBI:29806"/>
        <dbReference type="EC" id="4.2.1.2"/>
    </reaction>
</comment>
<dbReference type="AlphaFoldDB" id="A0A7S8FF80"/>
<evidence type="ECO:0000313" key="9">
    <source>
        <dbReference type="Proteomes" id="UP000593737"/>
    </source>
</evidence>
<proteinExistence type="inferred from homology"/>
<dbReference type="GO" id="GO:0006099">
    <property type="term" value="P:tricarboxylic acid cycle"/>
    <property type="evidence" value="ECO:0007669"/>
    <property type="project" value="UniProtKB-UniRule"/>
</dbReference>
<dbReference type="PRINTS" id="PR00149">
    <property type="entry name" value="FUMRATELYASE"/>
</dbReference>
<dbReference type="FunFam" id="1.10.40.30:FF:000002">
    <property type="entry name" value="Fumarate hydratase class II"/>
    <property type="match status" value="1"/>
</dbReference>
<dbReference type="CDD" id="cd01362">
    <property type="entry name" value="Fumarase_classII"/>
    <property type="match status" value="1"/>
</dbReference>
<dbReference type="GO" id="GO:0004333">
    <property type="term" value="F:fumarate hydratase activity"/>
    <property type="evidence" value="ECO:0007669"/>
    <property type="project" value="UniProtKB-UniRule"/>
</dbReference>
<feature type="binding site" description="in site B" evidence="5">
    <location>
        <begin position="136"/>
        <end position="139"/>
    </location>
    <ligand>
        <name>substrate</name>
    </ligand>
</feature>
<dbReference type="PANTHER" id="PTHR11444">
    <property type="entry name" value="ASPARTATEAMMONIA/ARGININOSUCCINATE/ADENYLOSUCCINATE LYASE"/>
    <property type="match status" value="1"/>
</dbReference>
<dbReference type="Gene3D" id="1.10.275.10">
    <property type="entry name" value="Fumarase/aspartase (N-terminal domain)"/>
    <property type="match status" value="1"/>
</dbReference>
<dbReference type="FunFam" id="1.10.275.10:FF:000001">
    <property type="entry name" value="Fumarate hydratase, mitochondrial"/>
    <property type="match status" value="1"/>
</dbReference>
<keyword evidence="2 5" id="KW-0963">Cytoplasm</keyword>
<dbReference type="InterPro" id="IPR008948">
    <property type="entry name" value="L-Aspartase-like"/>
</dbReference>
<dbReference type="FunFam" id="1.20.200.10:FF:000001">
    <property type="entry name" value="Fumarate hydratase, mitochondrial"/>
    <property type="match status" value="1"/>
</dbReference>
<dbReference type="Pfam" id="PF00206">
    <property type="entry name" value="Lyase_1"/>
    <property type="match status" value="1"/>
</dbReference>
<dbReference type="EMBL" id="CP047423">
    <property type="protein sequence ID" value="QPD04753.1"/>
    <property type="molecule type" value="Genomic_DNA"/>
</dbReference>
<feature type="domain" description="Fumarase C C-terminal" evidence="7">
    <location>
        <begin position="416"/>
        <end position="468"/>
    </location>
</feature>
<comment type="pathway">
    <text evidence="5">Carbohydrate metabolism; tricarboxylic acid cycle; (S)-malate from fumarate: step 1/1.</text>
</comment>
<feature type="binding site" evidence="5">
    <location>
        <position position="326"/>
    </location>
    <ligand>
        <name>substrate</name>
    </ligand>
</feature>
<dbReference type="UniPathway" id="UPA00223">
    <property type="reaction ID" value="UER01007"/>
</dbReference>
<dbReference type="PRINTS" id="PR00145">
    <property type="entry name" value="ARGSUCLYASE"/>
</dbReference>
<feature type="binding site" evidence="5">
    <location>
        <begin position="106"/>
        <end position="108"/>
    </location>
    <ligand>
        <name>substrate</name>
    </ligand>
</feature>
<dbReference type="Gene3D" id="1.20.200.10">
    <property type="entry name" value="Fumarase/aspartase (Central domain)"/>
    <property type="match status" value="1"/>
</dbReference>
<feature type="binding site" evidence="5">
    <location>
        <begin position="331"/>
        <end position="333"/>
    </location>
    <ligand>
        <name>substrate</name>
    </ligand>
</feature>
<dbReference type="HAMAP" id="MF_00743">
    <property type="entry name" value="FumaraseC"/>
    <property type="match status" value="1"/>
</dbReference>
<dbReference type="Pfam" id="PF10415">
    <property type="entry name" value="FumaraseC_C"/>
    <property type="match status" value="1"/>
</dbReference>
<comment type="miscellaneous">
    <text evidence="5">There are 2 substrate-binding sites: the catalytic A site, and the non-catalytic B site that may play a role in the transfer of substrate or product between the active site and the solvent. Alternatively, the B site may bind allosteric effectors.</text>
</comment>
<feature type="binding site" evidence="5">
    <location>
        <begin position="146"/>
        <end position="148"/>
    </location>
    <ligand>
        <name>substrate</name>
    </ligand>
</feature>
<dbReference type="InterPro" id="IPR024083">
    <property type="entry name" value="Fumarase/histidase_N"/>
</dbReference>
<dbReference type="InterPro" id="IPR020557">
    <property type="entry name" value="Fumarate_lyase_CS"/>
</dbReference>
<dbReference type="InterPro" id="IPR005677">
    <property type="entry name" value="Fum_hydII"/>
</dbReference>
<protein>
    <recommendedName>
        <fullName evidence="5">Fumarate hydratase class II</fullName>
        <shortName evidence="5">Fumarase C</shortName>
        <ecNumber evidence="5">4.2.1.2</ecNumber>
    </recommendedName>
    <alternativeName>
        <fullName evidence="5">Aerobic fumarase</fullName>
    </alternativeName>
    <alternativeName>
        <fullName evidence="5">Iron-independent fumarase</fullName>
    </alternativeName>
</protein>
<evidence type="ECO:0000256" key="2">
    <source>
        <dbReference type="ARBA" id="ARBA00022490"/>
    </source>
</evidence>
<evidence type="ECO:0000256" key="1">
    <source>
        <dbReference type="ARBA" id="ARBA00009084"/>
    </source>
</evidence>
<reference evidence="8 9" key="1">
    <citation type="journal article" date="2020" name="ISME J.">
        <title>Enrichment and physiological characterization of a novel comammox Nitrospira indicates ammonium inhibition of complete nitrification.</title>
        <authorList>
            <person name="Sakoula D."/>
            <person name="Koch H."/>
            <person name="Frank J."/>
            <person name="Jetten M.S.M."/>
            <person name="van Kessel M.A.H.J."/>
            <person name="Lucker S."/>
        </authorList>
    </citation>
    <scope>NUCLEOTIDE SEQUENCE [LARGE SCALE GENOMIC DNA]</scope>
    <source>
        <strain evidence="8">Comreactor17</strain>
    </source>
</reference>
<feature type="binding site" evidence="5">
    <location>
        <position position="194"/>
    </location>
    <ligand>
        <name>substrate</name>
    </ligand>
</feature>
<comment type="function">
    <text evidence="5">Involved in the TCA cycle. Catalyzes the stereospecific interconversion of fumarate to L-malate.</text>
</comment>
<keyword evidence="4 5" id="KW-0456">Lyase</keyword>
<feature type="site" description="Important for catalytic activity" evidence="5">
    <location>
        <position position="338"/>
    </location>
</feature>
<evidence type="ECO:0000256" key="3">
    <source>
        <dbReference type="ARBA" id="ARBA00022532"/>
    </source>
</evidence>
<organism evidence="8 9">
    <name type="scientific">Candidatus Nitrospira kreftii</name>
    <dbReference type="NCBI Taxonomy" id="2652173"/>
    <lineage>
        <taxon>Bacteria</taxon>
        <taxon>Pseudomonadati</taxon>
        <taxon>Nitrospirota</taxon>
        <taxon>Nitrospiria</taxon>
        <taxon>Nitrospirales</taxon>
        <taxon>Nitrospiraceae</taxon>
        <taxon>Nitrospira</taxon>
    </lineage>
</organism>
<accession>A0A7S8FF80</accession>
<dbReference type="InterPro" id="IPR022761">
    <property type="entry name" value="Fumarate_lyase_N"/>
</dbReference>
<dbReference type="Gene3D" id="1.10.40.30">
    <property type="entry name" value="Fumarase/aspartase (C-terminal domain)"/>
    <property type="match status" value="1"/>
</dbReference>
<dbReference type="InterPro" id="IPR018951">
    <property type="entry name" value="Fumarase_C_C"/>
</dbReference>
<evidence type="ECO:0000256" key="4">
    <source>
        <dbReference type="ARBA" id="ARBA00023239"/>
    </source>
</evidence>
<dbReference type="SUPFAM" id="SSF48557">
    <property type="entry name" value="L-aspartase-like"/>
    <property type="match status" value="1"/>
</dbReference>
<dbReference type="EC" id="4.2.1.2" evidence="5"/>
<comment type="subunit">
    <text evidence="5">Homotetramer.</text>
</comment>
<feature type="active site" description="Proton donor/acceptor" evidence="5">
    <location>
        <position position="195"/>
    </location>
</feature>
<dbReference type="NCBIfam" id="NF008909">
    <property type="entry name" value="PRK12273.1"/>
    <property type="match status" value="1"/>
</dbReference>
<feature type="active site" evidence="5">
    <location>
        <position position="325"/>
    </location>
</feature>
<evidence type="ECO:0000259" key="7">
    <source>
        <dbReference type="Pfam" id="PF10415"/>
    </source>
</evidence>
<feature type="domain" description="Fumarate lyase N-terminal" evidence="6">
    <location>
        <begin position="20"/>
        <end position="349"/>
    </location>
</feature>
<dbReference type="Proteomes" id="UP000593737">
    <property type="component" value="Chromosome"/>
</dbReference>
<dbReference type="GO" id="GO:0005737">
    <property type="term" value="C:cytoplasm"/>
    <property type="evidence" value="ECO:0007669"/>
    <property type="project" value="UniProtKB-SubCell"/>
</dbReference>
<dbReference type="GO" id="GO:0006106">
    <property type="term" value="P:fumarate metabolic process"/>
    <property type="evidence" value="ECO:0007669"/>
    <property type="project" value="InterPro"/>
</dbReference>
<sequence length="478" mass="50974">MKTNQGQSSGSTRVERDTMGELAVPAEAYYGVQTARAIENFPISPLRMPRSVIRAMGMIKRAAAAVNHSLGLLDKKLAEAIKQAATEVVEGKLDAEFPVDIFQTGSGTSTNMNTNEVISNRATELLGGARGSKLVHPNDHVNLGQSSNDVIPTAIHIAASELMEQQLVPALTRLHKALKGKAKEFDQIVKIGRTHLQDATPVRLGQEFGGYARQIELGIQRVKRAQEALSEVALGGTAVGTGLNCHPKFSAKVMAIISRETGCSFKEAKNHFEAQSAQDSLVEASGHLRTLAVSLMKIANDIRWLGSGPRCGLGEINLPETQPGSSIMPGKVNPVIAESVTMICAQVIGNDVTVTVGGQAANFELIVMMPVMAYNLLQSIEILASASTNFAAKCIEGIKANEERCKSLIEESLAMCTALAPEIGYEAAAKLAKEAYKSGKTVRQAAKDRKVLPDKRLTQLLDPWRMTEPGGPVGSAGG</sequence>
<name>A0A7S8FF80_9BACT</name>
<dbReference type="PANTHER" id="PTHR11444:SF22">
    <property type="entry name" value="FUMARATE HYDRATASE CLASS II"/>
    <property type="match status" value="1"/>
</dbReference>
<keyword evidence="3 5" id="KW-0816">Tricarboxylic acid cycle</keyword>
<evidence type="ECO:0000256" key="5">
    <source>
        <dbReference type="HAMAP-Rule" id="MF_00743"/>
    </source>
</evidence>
<dbReference type="PROSITE" id="PS00163">
    <property type="entry name" value="FUMARATE_LYASES"/>
    <property type="match status" value="1"/>
</dbReference>